<keyword evidence="4" id="KW-0572">Peptidoglycan-anchor</keyword>
<evidence type="ECO:0000256" key="2">
    <source>
        <dbReference type="ARBA" id="ARBA00022525"/>
    </source>
</evidence>
<keyword evidence="3 7" id="KW-0732">Signal</keyword>
<keyword evidence="2" id="KW-0964">Secreted</keyword>
<feature type="chain" id="PRO_5009961836" evidence="7">
    <location>
        <begin position="36"/>
        <end position="905"/>
    </location>
</feature>
<dbReference type="EMBL" id="CAKD01000010">
    <property type="protein sequence ID" value="CCI84755.1"/>
    <property type="molecule type" value="Genomic_DNA"/>
</dbReference>
<feature type="domain" description="Gram-positive cocci surface proteins LPxTG" evidence="8">
    <location>
        <begin position="872"/>
        <end position="905"/>
    </location>
</feature>
<feature type="signal peptide" evidence="7">
    <location>
        <begin position="1"/>
        <end position="35"/>
    </location>
</feature>
<feature type="transmembrane region" description="Helical" evidence="6">
    <location>
        <begin position="881"/>
        <end position="900"/>
    </location>
</feature>
<dbReference type="AlphaFoldDB" id="I7JXL7"/>
<dbReference type="PROSITE" id="PS50847">
    <property type="entry name" value="GRAM_POS_ANCHORING"/>
    <property type="match status" value="1"/>
</dbReference>
<name>I7JXL7_9LACO</name>
<keyword evidence="10" id="KW-1185">Reference proteome</keyword>
<feature type="region of interest" description="Disordered" evidence="5">
    <location>
        <begin position="797"/>
        <end position="827"/>
    </location>
</feature>
<dbReference type="InterPro" id="IPR019931">
    <property type="entry name" value="LPXTG_anchor"/>
</dbReference>
<protein>
    <submittedName>
        <fullName evidence="9">Mucus-binding protein</fullName>
    </submittedName>
</protein>
<organism evidence="9 10">
    <name type="scientific">Lactobacillus pasteurii DSM 23907 = CRBIP 24.76</name>
    <dbReference type="NCBI Taxonomy" id="1423790"/>
    <lineage>
        <taxon>Bacteria</taxon>
        <taxon>Bacillati</taxon>
        <taxon>Bacillota</taxon>
        <taxon>Bacilli</taxon>
        <taxon>Lactobacillales</taxon>
        <taxon>Lactobacillaceae</taxon>
        <taxon>Lactobacillus</taxon>
    </lineage>
</organism>
<feature type="region of interest" description="Disordered" evidence="5">
    <location>
        <begin position="56"/>
        <end position="94"/>
    </location>
</feature>
<keyword evidence="6" id="KW-0812">Transmembrane</keyword>
<evidence type="ECO:0000256" key="1">
    <source>
        <dbReference type="ARBA" id="ARBA00022512"/>
    </source>
</evidence>
<proteinExistence type="predicted"/>
<comment type="caution">
    <text evidence="9">The sequence shown here is derived from an EMBL/GenBank/DDBJ whole genome shotgun (WGS) entry which is preliminary data.</text>
</comment>
<dbReference type="OrthoDB" id="2334412at2"/>
<evidence type="ECO:0000256" key="3">
    <source>
        <dbReference type="ARBA" id="ARBA00022729"/>
    </source>
</evidence>
<dbReference type="STRING" id="1423790.BN53_01345"/>
<keyword evidence="6" id="KW-0472">Membrane</keyword>
<keyword evidence="1" id="KW-0134">Cell wall</keyword>
<dbReference type="Proteomes" id="UP000009311">
    <property type="component" value="Unassembled WGS sequence"/>
</dbReference>
<sequence length="905" mass="100291">MRIRRDKYTLRKTTVGLVSVMMAGGFLLMSHSAKAAELGVDKTIQDKDNHANIQEDQAENNQAVPAKPSQSGMANGDTKNPINYQGSQEQAEKKQDVIYQGQNIGEAATYFTFKGLDGKTYVTPYATSGLSTEIDLNSIDRNSIELHIFYQDNGQGGNPGLMITWNNRIDQLYQPGQNWQANLAVDDSRLVDGKFQMKSQSGNDYSYQVGTYGNVEDINDFIKAGKDITKTGTIYMHSNVAADDKFDLTIPLIYVGQSNDKNKLVDTYYDVYTPHSSENSYKFVERHIENIEPAKPSESGSYYADDPDPVYYQGDQADAEKWQDVIYSDQNIGEAATYYTFKGLDGKTYVTPYIASGLNTQIDLSAIDPDSIELHIFYKDNGKSGNPGLMVTWDNGKDKSFAPNVGWNANLTVDGSRLVNGKFQIKSKYGNQYSYKVGTYGNVKNVAEFLKNGGDITKTGTIYMHDTINAWDMIDMIIPLKYVGQANDKNNLISTYHDVWTARESRGNYTFIKPSMTSDQIDNYLALGTIDEQGNWIFNQELSDLVNQAGINGKNSYQITLPNGQVVDFTRAVKLFPQNEIYRLLLDKIEQVISQYGYTVEFDSTSQNPAQSYAYRLTLGYPAKDQNGDTLVFIDGKATKLKDLAPDQQAKLYNIVSMVPVITFGKDEIFLDQTDSSKIWDPYQTGTDQALINHLYQTSDAVIGKALPASQLKDLPVNGDNLQVEYYYQAQKGDGEVVKVDQIDTAKSGYYTVVYSVMNGSQKISKTAHVLVVAKAKPVDPDVTDDTTTDTENLVIDNSQDQPADANHPASQGPKQPSQDEDEGSHMTFKDDQAKKVKQAKATTHQSQAKLVKLATAKTVANSSASVKEQTLPETGDKDNWAVAFLGAVLSLLGLSGLATKRQKD</sequence>
<evidence type="ECO:0000256" key="7">
    <source>
        <dbReference type="SAM" id="SignalP"/>
    </source>
</evidence>
<dbReference type="NCBIfam" id="TIGR01167">
    <property type="entry name" value="LPXTG_anchor"/>
    <property type="match status" value="1"/>
</dbReference>
<evidence type="ECO:0000313" key="9">
    <source>
        <dbReference type="EMBL" id="CCI84755.1"/>
    </source>
</evidence>
<reference evidence="9 10" key="1">
    <citation type="submission" date="2012-06" db="EMBL/GenBank/DDBJ databases">
        <title>Draft Genome Sequence of Lactobacillus pasteurii CRBIP 24.76T.</title>
        <authorList>
            <person name="Cousin S."/>
            <person name="Bouchier C."/>
            <person name="Loux V."/>
            <person name="Ma L."/>
            <person name="Creno S."/>
            <person name="Bizet C."/>
            <person name="Clermont D."/>
        </authorList>
    </citation>
    <scope>NUCLEOTIDE SEQUENCE [LARGE SCALE GENOMIC DNA]</scope>
    <source>
        <strain evidence="10">CRBIP 24.76T</strain>
    </source>
</reference>
<feature type="compositionally biased region" description="Polar residues" evidence="5">
    <location>
        <begin position="56"/>
        <end position="89"/>
    </location>
</feature>
<dbReference type="RefSeq" id="WP_009559311.1">
    <property type="nucleotide sequence ID" value="NZ_AYZN01000011.1"/>
</dbReference>
<accession>I7JXL7</accession>
<evidence type="ECO:0000256" key="4">
    <source>
        <dbReference type="ARBA" id="ARBA00023088"/>
    </source>
</evidence>
<evidence type="ECO:0000259" key="8">
    <source>
        <dbReference type="PROSITE" id="PS50847"/>
    </source>
</evidence>
<evidence type="ECO:0000313" key="10">
    <source>
        <dbReference type="Proteomes" id="UP000009311"/>
    </source>
</evidence>
<evidence type="ECO:0000256" key="5">
    <source>
        <dbReference type="SAM" id="MobiDB-lite"/>
    </source>
</evidence>
<dbReference type="PATRIC" id="fig|1423790.3.peg.686"/>
<keyword evidence="6" id="KW-1133">Transmembrane helix</keyword>
<evidence type="ECO:0000256" key="6">
    <source>
        <dbReference type="SAM" id="Phobius"/>
    </source>
</evidence>
<gene>
    <name evidence="9" type="ORF">BN53_01345</name>
</gene>